<sequence length="152" mass="16209">MRIRVYATLAVLAIAVAGLLAYRQFAPPPEPAAPAAPAPSAREQAMAEAHATLQRLSASPAPDLAELDRALRDLEQAHGSPEVGGVRLDVLRANLRVAERLSVLGQQLQALQQQPAGEPGRAEAMRRIGDEVAALQKQLRTDYVVDTPAARP</sequence>
<reference evidence="2 3" key="1">
    <citation type="journal article" date="2012" name="BMC Genomics">
        <title>Comparative genomics of the classical Bordetella subspecies: the evolution and exchange of virulence-associated diversity amongst closely related pathogens.</title>
        <authorList>
            <person name="Park J."/>
            <person name="Zhang Y."/>
            <person name="Buboltz A.M."/>
            <person name="Zhang X."/>
            <person name="Schuster S.C."/>
            <person name="Ahuja U."/>
            <person name="Liu M."/>
            <person name="Miller J.F."/>
            <person name="Sebaihia M."/>
            <person name="Bentley S.D."/>
            <person name="Parkhill J."/>
            <person name="Harvill E.T."/>
        </authorList>
    </citation>
    <scope>NUCLEOTIDE SEQUENCE [LARGE SCALE GENOMIC DNA]</scope>
    <source>
        <strain evidence="2 3">Bpp5</strain>
    </source>
</reference>
<evidence type="ECO:0000313" key="2">
    <source>
        <dbReference type="EMBL" id="CCJ48072.1"/>
    </source>
</evidence>
<evidence type="ECO:0000256" key="1">
    <source>
        <dbReference type="SAM" id="MobiDB-lite"/>
    </source>
</evidence>
<name>K0MEB6_BORPB</name>
<dbReference type="Proteomes" id="UP000008035">
    <property type="component" value="Chromosome"/>
</dbReference>
<dbReference type="HOGENOM" id="CLU_118463_0_0_4"/>
<protein>
    <submittedName>
        <fullName evidence="2">Exported protein</fullName>
    </submittedName>
</protein>
<feature type="region of interest" description="Disordered" evidence="1">
    <location>
        <begin position="30"/>
        <end position="52"/>
    </location>
</feature>
<dbReference type="EMBL" id="HE965803">
    <property type="protein sequence ID" value="CCJ48072.1"/>
    <property type="molecule type" value="Genomic_DNA"/>
</dbReference>
<proteinExistence type="predicted"/>
<dbReference type="AlphaFoldDB" id="K0MEB6"/>
<accession>K0MEB6</accession>
<gene>
    <name evidence="2" type="ordered locus">BN117_0739</name>
</gene>
<dbReference type="KEGG" id="bpar:BN117_0739"/>
<dbReference type="RefSeq" id="WP_015038994.1">
    <property type="nucleotide sequence ID" value="NC_018828.1"/>
</dbReference>
<organism evidence="2 3">
    <name type="scientific">Bordetella parapertussis (strain Bpp5)</name>
    <dbReference type="NCBI Taxonomy" id="1208660"/>
    <lineage>
        <taxon>Bacteria</taxon>
        <taxon>Pseudomonadati</taxon>
        <taxon>Pseudomonadota</taxon>
        <taxon>Betaproteobacteria</taxon>
        <taxon>Burkholderiales</taxon>
        <taxon>Alcaligenaceae</taxon>
        <taxon>Bordetella</taxon>
    </lineage>
</organism>
<evidence type="ECO:0000313" key="3">
    <source>
        <dbReference type="Proteomes" id="UP000008035"/>
    </source>
</evidence>